<dbReference type="GO" id="GO:1990072">
    <property type="term" value="C:TRAPPIII protein complex"/>
    <property type="evidence" value="ECO:0007669"/>
    <property type="project" value="TreeGrafter"/>
</dbReference>
<protein>
    <submittedName>
        <fullName evidence="2">Transport protein particle subunit trs85-1</fullName>
    </submittedName>
</protein>
<evidence type="ECO:0000313" key="3">
    <source>
        <dbReference type="Proteomes" id="UP000038010"/>
    </source>
</evidence>
<feature type="region of interest" description="Disordered" evidence="1">
    <location>
        <begin position="1"/>
        <end position="73"/>
    </location>
</feature>
<organism evidence="2 3">
    <name type="scientific">Cyphellophora attinorum</name>
    <dbReference type="NCBI Taxonomy" id="1664694"/>
    <lineage>
        <taxon>Eukaryota</taxon>
        <taxon>Fungi</taxon>
        <taxon>Dikarya</taxon>
        <taxon>Ascomycota</taxon>
        <taxon>Pezizomycotina</taxon>
        <taxon>Eurotiomycetes</taxon>
        <taxon>Chaetothyriomycetidae</taxon>
        <taxon>Chaetothyriales</taxon>
        <taxon>Cyphellophoraceae</taxon>
        <taxon>Cyphellophora</taxon>
    </lineage>
</organism>
<dbReference type="Pfam" id="PF12739">
    <property type="entry name" value="TRAPPC-Trs85"/>
    <property type="match status" value="1"/>
</dbReference>
<comment type="caution">
    <text evidence="2">The sequence shown here is derived from an EMBL/GenBank/DDBJ whole genome shotgun (WGS) entry which is preliminary data.</text>
</comment>
<dbReference type="VEuPathDB" id="FungiDB:AB675_4086"/>
<name>A0A0N1H799_9EURO</name>
<feature type="compositionally biased region" description="Polar residues" evidence="1">
    <location>
        <begin position="37"/>
        <end position="73"/>
    </location>
</feature>
<accession>A0A0N1H799</accession>
<evidence type="ECO:0000313" key="2">
    <source>
        <dbReference type="EMBL" id="KPI38492.1"/>
    </source>
</evidence>
<dbReference type="OrthoDB" id="203724at2759"/>
<dbReference type="EMBL" id="LFJN01000018">
    <property type="protein sequence ID" value="KPI38492.1"/>
    <property type="molecule type" value="Genomic_DNA"/>
</dbReference>
<feature type="compositionally biased region" description="Basic and acidic residues" evidence="1">
    <location>
        <begin position="22"/>
        <end position="36"/>
    </location>
</feature>
<feature type="region of interest" description="Disordered" evidence="1">
    <location>
        <begin position="694"/>
        <end position="716"/>
    </location>
</feature>
<proteinExistence type="predicted"/>
<dbReference type="RefSeq" id="XP_017998455.1">
    <property type="nucleotide sequence ID" value="XM_018144199.1"/>
</dbReference>
<sequence>MNSPIDDDPLQRNDVAAASALEVRKTRSPTRTEHANESTQSLPNQAHSPPTARSTTFASTLSRSNSPNGRLSMSLSRFGRASVASPLSNPTESYDEVRTLIVRAFSPLVAICAAEEADLLARHKGQYHDFASLLRPYGERISGKVVIRDSVGASRSWDDFGIHIAELSQLTRSATTQPASNELGPLEELLEQRLETQDDQSGDGDETGATALYRYYLSRLLQATTISAHEAFLHPTCTVIVITSATPQPIETLRNVYQQTAQGSRTLPPYANPEYLRYYLLVHDEDRDDFAKTSALFDQMKRHFGLHCHLLRLRSVEISTKDESEPAPICEWLSPSEELAQNAQNRKLIDAEDEPTSNVFSSDANAIRAFLRELVAQSVVPHMEQRIAIWNEQVASRRKGISGRFMSISKRWGGFGGSSRSVTTTGTPASSASGNYDGLQGYYRYDAPEAILARLSAFAFMLRDYKLAASTMELVRSDFANDKAWKYSAGANEICCVASLLNPLMGTNSAKFKLEDFDQMLDIAVSSYLNRGAEPRLALRAALLGLELLKVRGKAAAEIAAKYGIRAIELGLVSPGSIGHVLLNERVASCFGFQIGAGSNTGLGVRRRKAALWNVMASDEWMKLGMAAYANERLEEARELYAETKYGAAIQQFSEMNVFLEQLSFSIRIKLGQGKRNRGFSGASELMQQEVDDETVEDMAQPEKLDGPGHRRNLSLAGTGSIAMDAVAQRSPVRLRADPLGATEDDDFE</sequence>
<reference evidence="2 3" key="1">
    <citation type="submission" date="2015-06" db="EMBL/GenBank/DDBJ databases">
        <title>Draft genome of the ant-associated black yeast Phialophora attae CBS 131958.</title>
        <authorList>
            <person name="Moreno L.F."/>
            <person name="Stielow B.J."/>
            <person name="de Hoog S."/>
            <person name="Vicente V.A."/>
            <person name="Weiss V.A."/>
            <person name="de Vries M."/>
            <person name="Cruz L.M."/>
            <person name="Souza E.M."/>
        </authorList>
    </citation>
    <scope>NUCLEOTIDE SEQUENCE [LARGE SCALE GENOMIC DNA]</scope>
    <source>
        <strain evidence="2 3">CBS 131958</strain>
    </source>
</reference>
<dbReference type="InterPro" id="IPR024420">
    <property type="entry name" value="TRAPP_III_complex_Trs85"/>
</dbReference>
<dbReference type="AlphaFoldDB" id="A0A0N1H799"/>
<keyword evidence="3" id="KW-1185">Reference proteome</keyword>
<dbReference type="STRING" id="1664694.A0A0N1H799"/>
<gene>
    <name evidence="2" type="ORF">AB675_4086</name>
</gene>
<evidence type="ECO:0000256" key="1">
    <source>
        <dbReference type="SAM" id="MobiDB-lite"/>
    </source>
</evidence>
<dbReference type="Proteomes" id="UP000038010">
    <property type="component" value="Unassembled WGS sequence"/>
</dbReference>
<dbReference type="PANTHER" id="PTHR12975">
    <property type="entry name" value="TRANSPORT PROTEIN TRAPP"/>
    <property type="match status" value="1"/>
</dbReference>
<dbReference type="PANTHER" id="PTHR12975:SF6">
    <property type="entry name" value="TRAFFICKING PROTEIN PARTICLE COMPLEX SUBUNIT 8"/>
    <property type="match status" value="1"/>
</dbReference>
<dbReference type="GeneID" id="28736079"/>